<dbReference type="Pfam" id="PF07885">
    <property type="entry name" value="Ion_trans_2"/>
    <property type="match status" value="1"/>
</dbReference>
<accession>A3IGV9</accession>
<evidence type="ECO:0000256" key="1">
    <source>
        <dbReference type="SAM" id="Phobius"/>
    </source>
</evidence>
<sequence length="216" mass="24021">MKVPWRFYSLATGYNKLFIGLVLLFLLAPFASLNSSIGWLVSIFFLVTLFLGLNTLNLPNNILFLLRVFAALGFIADIIVLPSDTLTAISSLISDCSYSLFNILVILAIGFRISNEEKVDKQVIRGSICVYLLLGVFWFSLYKIVLFFDPNAFSLPDHLEESSLFYFSFTTLTTLGYGDITPNNAFAMTLTNAEALVGQMYPAIAIAKLVSLYTSE</sequence>
<feature type="transmembrane region" description="Helical" evidence="1">
    <location>
        <begin position="123"/>
        <end position="144"/>
    </location>
</feature>
<dbReference type="eggNOG" id="ENOG5032Y28">
    <property type="taxonomic scope" value="Bacteria"/>
</dbReference>
<evidence type="ECO:0000313" key="3">
    <source>
        <dbReference type="EMBL" id="EAZ94201.1"/>
    </source>
</evidence>
<dbReference type="InterPro" id="IPR013099">
    <property type="entry name" value="K_chnl_dom"/>
</dbReference>
<keyword evidence="1" id="KW-0812">Transmembrane</keyword>
<feature type="transmembrane region" description="Helical" evidence="1">
    <location>
        <begin position="63"/>
        <end position="82"/>
    </location>
</feature>
<proteinExistence type="predicted"/>
<feature type="domain" description="Potassium channel" evidence="2">
    <location>
        <begin position="156"/>
        <end position="213"/>
    </location>
</feature>
<keyword evidence="1" id="KW-0472">Membrane</keyword>
<dbReference type="Gene3D" id="1.10.287.70">
    <property type="match status" value="1"/>
</dbReference>
<feature type="transmembrane region" description="Helical" evidence="1">
    <location>
        <begin position="88"/>
        <end position="111"/>
    </location>
</feature>
<feature type="transmembrane region" description="Helical" evidence="1">
    <location>
        <begin position="37"/>
        <end position="56"/>
    </location>
</feature>
<organism evidence="3 4">
    <name type="scientific">Crocosphaera chwakensis CCY0110</name>
    <dbReference type="NCBI Taxonomy" id="391612"/>
    <lineage>
        <taxon>Bacteria</taxon>
        <taxon>Bacillati</taxon>
        <taxon>Cyanobacteriota</taxon>
        <taxon>Cyanophyceae</taxon>
        <taxon>Oscillatoriophycideae</taxon>
        <taxon>Chroococcales</taxon>
        <taxon>Aphanothecaceae</taxon>
        <taxon>Crocosphaera</taxon>
        <taxon>Crocosphaera chwakensis</taxon>
    </lineage>
</organism>
<name>A3IGV9_9CHRO</name>
<dbReference type="SUPFAM" id="SSF81324">
    <property type="entry name" value="Voltage-gated potassium channels"/>
    <property type="match status" value="1"/>
</dbReference>
<protein>
    <recommendedName>
        <fullName evidence="2">Potassium channel domain-containing protein</fullName>
    </recommendedName>
</protein>
<dbReference type="OrthoDB" id="9813518at2"/>
<dbReference type="Proteomes" id="UP000003781">
    <property type="component" value="Unassembled WGS sequence"/>
</dbReference>
<dbReference type="AlphaFoldDB" id="A3IGV9"/>
<dbReference type="EMBL" id="AAXW01000001">
    <property type="protein sequence ID" value="EAZ94201.1"/>
    <property type="molecule type" value="Genomic_DNA"/>
</dbReference>
<feature type="transmembrane region" description="Helical" evidence="1">
    <location>
        <begin position="7"/>
        <end position="31"/>
    </location>
</feature>
<keyword evidence="1" id="KW-1133">Transmembrane helix</keyword>
<reference evidence="3 4" key="1">
    <citation type="submission" date="2007-03" db="EMBL/GenBank/DDBJ databases">
        <authorList>
            <person name="Stal L."/>
            <person name="Ferriera S."/>
            <person name="Johnson J."/>
            <person name="Kravitz S."/>
            <person name="Beeson K."/>
            <person name="Sutton G."/>
            <person name="Rogers Y.-H."/>
            <person name="Friedman R."/>
            <person name="Frazier M."/>
            <person name="Venter J.C."/>
        </authorList>
    </citation>
    <scope>NUCLEOTIDE SEQUENCE [LARGE SCALE GENOMIC DNA]</scope>
    <source>
        <strain evidence="3 4">CCY0110</strain>
    </source>
</reference>
<evidence type="ECO:0000313" key="4">
    <source>
        <dbReference type="Proteomes" id="UP000003781"/>
    </source>
</evidence>
<gene>
    <name evidence="3" type="ORF">CY0110_10012</name>
</gene>
<evidence type="ECO:0000259" key="2">
    <source>
        <dbReference type="Pfam" id="PF07885"/>
    </source>
</evidence>
<comment type="caution">
    <text evidence="3">The sequence shown here is derived from an EMBL/GenBank/DDBJ whole genome shotgun (WGS) entry which is preliminary data.</text>
</comment>
<keyword evidence="4" id="KW-1185">Reference proteome</keyword>
<dbReference type="RefSeq" id="WP_008272538.1">
    <property type="nucleotide sequence ID" value="NZ_AAXW01000001.1"/>
</dbReference>
<feature type="transmembrane region" description="Helical" evidence="1">
    <location>
        <begin position="164"/>
        <end position="180"/>
    </location>
</feature>